<keyword evidence="1" id="KW-0812">Transmembrane</keyword>
<keyword evidence="3" id="KW-1185">Reference proteome</keyword>
<feature type="transmembrane region" description="Helical" evidence="1">
    <location>
        <begin position="26"/>
        <end position="49"/>
    </location>
</feature>
<feature type="transmembrane region" description="Helical" evidence="1">
    <location>
        <begin position="119"/>
        <end position="147"/>
    </location>
</feature>
<reference evidence="2 3" key="1">
    <citation type="submission" date="2017-09" db="EMBL/GenBank/DDBJ databases">
        <authorList>
            <person name="Bumgarner R.E."/>
        </authorList>
    </citation>
    <scope>NUCLEOTIDE SEQUENCE [LARGE SCALE GENOMIC DNA]</scope>
    <source>
        <strain evidence="2 3">T34998</strain>
    </source>
</reference>
<evidence type="ECO:0000256" key="1">
    <source>
        <dbReference type="SAM" id="Phobius"/>
    </source>
</evidence>
<organism evidence="2 3">
    <name type="scientific">Cutibacterium namnetense</name>
    <dbReference type="NCBI Taxonomy" id="1574624"/>
    <lineage>
        <taxon>Bacteria</taxon>
        <taxon>Bacillati</taxon>
        <taxon>Actinomycetota</taxon>
        <taxon>Actinomycetes</taxon>
        <taxon>Propionibacteriales</taxon>
        <taxon>Propionibacteriaceae</taxon>
        <taxon>Cutibacterium</taxon>
    </lineage>
</organism>
<accession>A0ABX9IEZ0</accession>
<evidence type="ECO:0000313" key="3">
    <source>
        <dbReference type="Proteomes" id="UP000256324"/>
    </source>
</evidence>
<dbReference type="EMBL" id="PCZS01000001">
    <property type="protein sequence ID" value="REB71149.1"/>
    <property type="molecule type" value="Genomic_DNA"/>
</dbReference>
<proteinExistence type="predicted"/>
<keyword evidence="1" id="KW-0472">Membrane</keyword>
<comment type="caution">
    <text evidence="2">The sequence shown here is derived from an EMBL/GenBank/DDBJ whole genome shotgun (WGS) entry which is preliminary data.</text>
</comment>
<feature type="transmembrane region" description="Helical" evidence="1">
    <location>
        <begin position="61"/>
        <end position="89"/>
    </location>
</feature>
<sequence>MTHRTSEATARYGYLPSRSHMPKPIVVARVIVIGLSAIWVLILCGLWTAGHGGDQSVVDPVLTSFALIMDSGAWASYLLIPVAGCVLTVTMGRGHAIDRYLFTALSLGWMWWLSRGIELVGGLGVIGIMAIALVLAVVWSAPVNAWVKAVAKRDMVIANPPEEGWLEPGQVQPWQATNRRKW</sequence>
<protein>
    <recommendedName>
        <fullName evidence="4">MFS transporter</fullName>
    </recommendedName>
</protein>
<keyword evidence="1" id="KW-1133">Transmembrane helix</keyword>
<name>A0ABX9IEZ0_9ACTN</name>
<dbReference type="Proteomes" id="UP000256324">
    <property type="component" value="Unassembled WGS sequence"/>
</dbReference>
<evidence type="ECO:0000313" key="2">
    <source>
        <dbReference type="EMBL" id="REB71149.1"/>
    </source>
</evidence>
<evidence type="ECO:0008006" key="4">
    <source>
        <dbReference type="Google" id="ProtNLM"/>
    </source>
</evidence>
<feature type="transmembrane region" description="Helical" evidence="1">
    <location>
        <begin position="96"/>
        <end position="113"/>
    </location>
</feature>
<gene>
    <name evidence="2" type="ORF">CP880_05625</name>
</gene>